<evidence type="ECO:0000256" key="2">
    <source>
        <dbReference type="ARBA" id="ARBA00022741"/>
    </source>
</evidence>
<dbReference type="Pfam" id="PF13302">
    <property type="entry name" value="Acetyltransf_3"/>
    <property type="match status" value="1"/>
</dbReference>
<reference evidence="8 9" key="1">
    <citation type="submission" date="2019-11" db="EMBL/GenBank/DDBJ databases">
        <title>Type strains purchased from KCTC, JCM and DSMZ.</title>
        <authorList>
            <person name="Lu H."/>
        </authorList>
    </citation>
    <scope>NUCLEOTIDE SEQUENCE [LARGE SCALE GENOMIC DNA]</scope>
    <source>
        <strain evidence="8 9">JCM 31587</strain>
    </source>
</reference>
<dbReference type="InterPro" id="IPR016181">
    <property type="entry name" value="Acyl_CoA_acyltransferase"/>
</dbReference>
<dbReference type="SUPFAM" id="SSF55729">
    <property type="entry name" value="Acyl-CoA N-acyltransferases (Nat)"/>
    <property type="match status" value="1"/>
</dbReference>
<evidence type="ECO:0000313" key="9">
    <source>
        <dbReference type="Proteomes" id="UP000472320"/>
    </source>
</evidence>
<dbReference type="InterPro" id="IPR032875">
    <property type="entry name" value="Succ_CoA_lig_flav_dom"/>
</dbReference>
<dbReference type="Pfam" id="PF19045">
    <property type="entry name" value="Ligase_CoA_2"/>
    <property type="match status" value="1"/>
</dbReference>
<evidence type="ECO:0000256" key="4">
    <source>
        <dbReference type="ARBA" id="ARBA00060888"/>
    </source>
</evidence>
<keyword evidence="8" id="KW-0808">Transferase</keyword>
<dbReference type="Pfam" id="PF13607">
    <property type="entry name" value="Succ_CoA_lig"/>
    <property type="match status" value="1"/>
</dbReference>
<keyword evidence="3 5" id="KW-0067">ATP-binding</keyword>
<evidence type="ECO:0000259" key="6">
    <source>
        <dbReference type="PROSITE" id="PS50975"/>
    </source>
</evidence>
<dbReference type="EMBL" id="WNKX01000003">
    <property type="protein sequence ID" value="MTW10014.1"/>
    <property type="molecule type" value="Genomic_DNA"/>
</dbReference>
<dbReference type="PANTHER" id="PTHR43334:SF1">
    <property type="entry name" value="3-HYDROXYPROPIONATE--COA LIGASE [ADP-FORMING]"/>
    <property type="match status" value="1"/>
</dbReference>
<dbReference type="GO" id="GO:0046872">
    <property type="term" value="F:metal ion binding"/>
    <property type="evidence" value="ECO:0007669"/>
    <property type="project" value="InterPro"/>
</dbReference>
<dbReference type="Gene3D" id="3.30.1490.20">
    <property type="entry name" value="ATP-grasp fold, A domain"/>
    <property type="match status" value="1"/>
</dbReference>
<dbReference type="SMART" id="SM00881">
    <property type="entry name" value="CoA_binding"/>
    <property type="match status" value="1"/>
</dbReference>
<dbReference type="Pfam" id="PF13549">
    <property type="entry name" value="ATP-grasp_5"/>
    <property type="match status" value="1"/>
</dbReference>
<dbReference type="Proteomes" id="UP000472320">
    <property type="component" value="Unassembled WGS sequence"/>
</dbReference>
<comment type="similarity">
    <text evidence="4">In the N-terminal section; belongs to the acetate CoA ligase alpha subunit family.</text>
</comment>
<sequence length="894" mass="93656">MSVRNLEYLMQPRSVVVVGASARPHSVGATVLANVLQAGFTGQVMAVNPKYTELSGCPVVHRVRQLPAVPDLAVICTPPHTVAQLVSELGHLGCRAAVVITGGMSAAHKAAMLAAAKPHLLRILGPNGVGLLVPGIGLNASFAHVPALPGKLAFVSQSGALVTGVLDWAHSRGIGFSRFISLGDSSDVDFGDVLDYLAADRDTQAILMYMEDARAARKFMSAARAAARSKPVLVVKAGRFAEGAKAANSHTGALAGSDAVYDAAFRRAGMLRVLTTEELFDAVETLSSARPLSGERLAILTNGGGPGVLATDALIGSGGALATLSQATLSRLDAVLPASWVRANPVDIIGDAPGGRYSEALSALLQDGGVDAVLVMHAPTAIVPAVEVAQAVADAARGAERNILACWLGGDRMVAARQVLDQAGIATYATPEDAVNGFMQMVNYRRAQQALLEVPAACSGECRIDRMRARTVIEDALLRGASMLSEPEAKEVLACYGVPVVETAIADRVEAAVMLADRMGYPVALKILSPDISHKSDVGGVVLDLGTAAEVRAAALAMRSRLHAMLPDAHVRGFTVQAMARRPGAVELIAGASADPVFGPVILFGQGGIAVETIGDRALALPPLNLALARDLIGRTRVARLLAGYRGRPAVDVDSVATVLVRLSALLADLPEVLELDINPLLADEHGVLALDARMRVAPAATRGAQRFAIRPYPEELEEAVQWEGATLVLRPIRPEDAPQHAAFFAALSPEDVRFRMFSAMHGVSPAQLARWTQIDYDREMAFIATRQGAAGPETLGVARAVADPDNESAEFAVVVRSDLKGRGLGTMLMNKLLGYCRARGTQQLAGEALPDNERMLQLARKLGFSVAAAPPHGTVALRLVLAEGAGEPDGRAE</sequence>
<dbReference type="SUPFAM" id="SSF51735">
    <property type="entry name" value="NAD(P)-binding Rossmann-fold domains"/>
    <property type="match status" value="1"/>
</dbReference>
<dbReference type="InterPro" id="IPR013815">
    <property type="entry name" value="ATP_grasp_subdomain_1"/>
</dbReference>
<dbReference type="PROSITE" id="PS50975">
    <property type="entry name" value="ATP_GRASP"/>
    <property type="match status" value="1"/>
</dbReference>
<dbReference type="PANTHER" id="PTHR43334">
    <property type="entry name" value="ACETATE--COA LIGASE [ADP-FORMING]"/>
    <property type="match status" value="1"/>
</dbReference>
<protein>
    <submittedName>
        <fullName evidence="8">GNAT family N-acetyltransferase</fullName>
    </submittedName>
</protein>
<name>A0A6L6QD79_9BURK</name>
<evidence type="ECO:0000259" key="7">
    <source>
        <dbReference type="PROSITE" id="PS51186"/>
    </source>
</evidence>
<dbReference type="GO" id="GO:0043758">
    <property type="term" value="F:acetate-CoA ligase (ADP-forming) activity"/>
    <property type="evidence" value="ECO:0007669"/>
    <property type="project" value="InterPro"/>
</dbReference>
<dbReference type="Gene3D" id="3.40.50.720">
    <property type="entry name" value="NAD(P)-binding Rossmann-like Domain"/>
    <property type="match status" value="1"/>
</dbReference>
<proteinExistence type="inferred from homology"/>
<accession>A0A6L6QD79</accession>
<keyword evidence="9" id="KW-1185">Reference proteome</keyword>
<dbReference type="InterPro" id="IPR036291">
    <property type="entry name" value="NAD(P)-bd_dom_sf"/>
</dbReference>
<dbReference type="InterPro" id="IPR003781">
    <property type="entry name" value="CoA-bd"/>
</dbReference>
<keyword evidence="2 5" id="KW-0547">Nucleotide-binding</keyword>
<dbReference type="SUPFAM" id="SSF52210">
    <property type="entry name" value="Succinyl-CoA synthetase domains"/>
    <property type="match status" value="2"/>
</dbReference>
<dbReference type="InterPro" id="IPR000182">
    <property type="entry name" value="GNAT_dom"/>
</dbReference>
<dbReference type="GO" id="GO:0016747">
    <property type="term" value="F:acyltransferase activity, transferring groups other than amino-acyl groups"/>
    <property type="evidence" value="ECO:0007669"/>
    <property type="project" value="InterPro"/>
</dbReference>
<feature type="domain" description="ATP-grasp" evidence="6">
    <location>
        <begin position="490"/>
        <end position="526"/>
    </location>
</feature>
<dbReference type="OrthoDB" id="9807426at2"/>
<dbReference type="RefSeq" id="WP_155452963.1">
    <property type="nucleotide sequence ID" value="NZ_WNKX01000003.1"/>
</dbReference>
<dbReference type="InterPro" id="IPR051538">
    <property type="entry name" value="Acyl-CoA_Synth/Transferase"/>
</dbReference>
<evidence type="ECO:0000313" key="8">
    <source>
        <dbReference type="EMBL" id="MTW10014.1"/>
    </source>
</evidence>
<dbReference type="InterPro" id="IPR016102">
    <property type="entry name" value="Succinyl-CoA_synth-like"/>
</dbReference>
<dbReference type="PROSITE" id="PS51186">
    <property type="entry name" value="GNAT"/>
    <property type="match status" value="1"/>
</dbReference>
<evidence type="ECO:0000256" key="3">
    <source>
        <dbReference type="ARBA" id="ARBA00022840"/>
    </source>
</evidence>
<evidence type="ECO:0000256" key="1">
    <source>
        <dbReference type="ARBA" id="ARBA00022598"/>
    </source>
</evidence>
<keyword evidence="1" id="KW-0436">Ligase</keyword>
<dbReference type="Gene3D" id="3.40.630.30">
    <property type="match status" value="1"/>
</dbReference>
<dbReference type="FunFam" id="3.30.1490.20:FF:000020">
    <property type="entry name" value="Protein lysine acetyltransferase"/>
    <property type="match status" value="1"/>
</dbReference>
<dbReference type="InterPro" id="IPR043938">
    <property type="entry name" value="Ligase_CoA_dom"/>
</dbReference>
<dbReference type="AlphaFoldDB" id="A0A6L6QD79"/>
<organism evidence="8 9">
    <name type="scientific">Massilia eburnea</name>
    <dbReference type="NCBI Taxonomy" id="1776165"/>
    <lineage>
        <taxon>Bacteria</taxon>
        <taxon>Pseudomonadati</taxon>
        <taxon>Pseudomonadota</taxon>
        <taxon>Betaproteobacteria</taxon>
        <taxon>Burkholderiales</taxon>
        <taxon>Oxalobacteraceae</taxon>
        <taxon>Telluria group</taxon>
        <taxon>Massilia</taxon>
    </lineage>
</organism>
<dbReference type="Pfam" id="PF13380">
    <property type="entry name" value="CoA_binding_2"/>
    <property type="match status" value="1"/>
</dbReference>
<gene>
    <name evidence="8" type="ORF">GM658_05320</name>
</gene>
<dbReference type="GO" id="GO:0005524">
    <property type="term" value="F:ATP binding"/>
    <property type="evidence" value="ECO:0007669"/>
    <property type="project" value="UniProtKB-UniRule"/>
</dbReference>
<evidence type="ECO:0000256" key="5">
    <source>
        <dbReference type="PROSITE-ProRule" id="PRU00409"/>
    </source>
</evidence>
<feature type="domain" description="N-acetyltransferase" evidence="7">
    <location>
        <begin position="728"/>
        <end position="885"/>
    </location>
</feature>
<dbReference type="InterPro" id="IPR011761">
    <property type="entry name" value="ATP-grasp"/>
</dbReference>
<dbReference type="SUPFAM" id="SSF56059">
    <property type="entry name" value="Glutathione synthetase ATP-binding domain-like"/>
    <property type="match status" value="1"/>
</dbReference>
<dbReference type="Gene3D" id="3.30.470.20">
    <property type="entry name" value="ATP-grasp fold, B domain"/>
    <property type="match status" value="1"/>
</dbReference>
<comment type="caution">
    <text evidence="8">The sequence shown here is derived from an EMBL/GenBank/DDBJ whole genome shotgun (WGS) entry which is preliminary data.</text>
</comment>
<dbReference type="Gene3D" id="3.40.50.261">
    <property type="entry name" value="Succinyl-CoA synthetase domains"/>
    <property type="match status" value="2"/>
</dbReference>